<dbReference type="CDD" id="cd08977">
    <property type="entry name" value="SusD"/>
    <property type="match status" value="1"/>
</dbReference>
<protein>
    <submittedName>
        <fullName evidence="8">RagB/SusD family nutrient uptake outer membrane protein</fullName>
    </submittedName>
</protein>
<dbReference type="EMBL" id="SJSO01000010">
    <property type="protein sequence ID" value="TCD26407.1"/>
    <property type="molecule type" value="Genomic_DNA"/>
</dbReference>
<reference evidence="8 9" key="1">
    <citation type="submission" date="2019-02" db="EMBL/GenBank/DDBJ databases">
        <title>Pedobacter sp. RP-3-21 sp. nov., isolated from Arctic soil.</title>
        <authorList>
            <person name="Dahal R.H."/>
        </authorList>
    </citation>
    <scope>NUCLEOTIDE SEQUENCE [LARGE SCALE GENOMIC DNA]</scope>
    <source>
        <strain evidence="8 9">RP-3-21</strain>
    </source>
</reference>
<sequence length="583" mass="66060">MKKITIILSVCIAAMACKKSTFLDNKSNNALNEETVFTDSVNAISFLTRVYMEIGYSYDKDRYEAGSTEQATDDSEYVNLNPARRPLILYGSTYTADNTTVFTETWVLPYQNIRRLNLFLSKMPVMPFKEVTKKRLIAEAKMLRAWYYYNLLITFGGVPIIGETLFPGDEIITVPRSTFSNCVDYVEKELDAAAADLPIDQIGNDYGRVTKGAALAVKAKMLLFAASPLFNGNTWPSVSGGTKTPERIAVAGYPNFDVMRWQKVLDAAEAVIALGYTLNVENANPNPGYGFYNMFLQRRNKEHIFFVNQPPNRDFETFYLPQTRSGNRSGNPTQNVVDVFPMIDGKSITESPLYNPQDPYKNRDPRFGYSIIFNQALWFSTSTNTKIAVNTYVGAPTDGFYQDAGTSGSSGYFCRKTLDEGLTGNSGTTNRNWILIRYAEILLIKAEALNETGRTADAYGPIRELRSRAGINAGTDSNYGMKTGMTQMEMRSFVQNERRIELYNEDKRWDDVRRWKLAETIFNRYNKLMSPTRVTVSPQFPTGYKYDVVNSLRLHVFKERNYLLPMQIGEMLKNTALIQTPGW</sequence>
<evidence type="ECO:0000259" key="7">
    <source>
        <dbReference type="Pfam" id="PF14322"/>
    </source>
</evidence>
<comment type="caution">
    <text evidence="8">The sequence shown here is derived from an EMBL/GenBank/DDBJ whole genome shotgun (WGS) entry which is preliminary data.</text>
</comment>
<dbReference type="Proteomes" id="UP000293925">
    <property type="component" value="Unassembled WGS sequence"/>
</dbReference>
<evidence type="ECO:0000256" key="5">
    <source>
        <dbReference type="ARBA" id="ARBA00023237"/>
    </source>
</evidence>
<proteinExistence type="inferred from homology"/>
<dbReference type="AlphaFoldDB" id="A0A4R0PWB9"/>
<feature type="domain" description="RagB/SusD" evidence="6">
    <location>
        <begin position="294"/>
        <end position="583"/>
    </location>
</feature>
<dbReference type="SUPFAM" id="SSF48452">
    <property type="entry name" value="TPR-like"/>
    <property type="match status" value="1"/>
</dbReference>
<evidence type="ECO:0000313" key="9">
    <source>
        <dbReference type="Proteomes" id="UP000293925"/>
    </source>
</evidence>
<keyword evidence="3" id="KW-0732">Signal</keyword>
<dbReference type="OrthoDB" id="5694214at2"/>
<dbReference type="InterPro" id="IPR011990">
    <property type="entry name" value="TPR-like_helical_dom_sf"/>
</dbReference>
<organism evidence="8 9">
    <name type="scientific">Pedobacter psychrodurus</name>
    <dbReference type="NCBI Taxonomy" id="2530456"/>
    <lineage>
        <taxon>Bacteria</taxon>
        <taxon>Pseudomonadati</taxon>
        <taxon>Bacteroidota</taxon>
        <taxon>Sphingobacteriia</taxon>
        <taxon>Sphingobacteriales</taxon>
        <taxon>Sphingobacteriaceae</taxon>
        <taxon>Pedobacter</taxon>
    </lineage>
</organism>
<comment type="subcellular location">
    <subcellularLocation>
        <location evidence="1">Cell outer membrane</location>
    </subcellularLocation>
</comment>
<keyword evidence="4" id="KW-0472">Membrane</keyword>
<name>A0A4R0PWB9_9SPHI</name>
<keyword evidence="9" id="KW-1185">Reference proteome</keyword>
<dbReference type="Pfam" id="PF07980">
    <property type="entry name" value="SusD_RagB"/>
    <property type="match status" value="1"/>
</dbReference>
<evidence type="ECO:0000313" key="8">
    <source>
        <dbReference type="EMBL" id="TCD26407.1"/>
    </source>
</evidence>
<keyword evidence="5" id="KW-0998">Cell outer membrane</keyword>
<evidence type="ECO:0000256" key="4">
    <source>
        <dbReference type="ARBA" id="ARBA00023136"/>
    </source>
</evidence>
<comment type="similarity">
    <text evidence="2">Belongs to the SusD family.</text>
</comment>
<dbReference type="Pfam" id="PF14322">
    <property type="entry name" value="SusD-like_3"/>
    <property type="match status" value="1"/>
</dbReference>
<dbReference type="RefSeq" id="WP_131531127.1">
    <property type="nucleotide sequence ID" value="NZ_SJSO01000010.1"/>
</dbReference>
<dbReference type="Gene3D" id="1.25.40.390">
    <property type="match status" value="1"/>
</dbReference>
<dbReference type="InterPro" id="IPR033985">
    <property type="entry name" value="SusD-like_N"/>
</dbReference>
<evidence type="ECO:0000256" key="3">
    <source>
        <dbReference type="ARBA" id="ARBA00022729"/>
    </source>
</evidence>
<dbReference type="PROSITE" id="PS51257">
    <property type="entry name" value="PROKAR_LIPOPROTEIN"/>
    <property type="match status" value="1"/>
</dbReference>
<evidence type="ECO:0000259" key="6">
    <source>
        <dbReference type="Pfam" id="PF07980"/>
    </source>
</evidence>
<feature type="domain" description="SusD-like N-terminal" evidence="7">
    <location>
        <begin position="22"/>
        <end position="223"/>
    </location>
</feature>
<evidence type="ECO:0000256" key="1">
    <source>
        <dbReference type="ARBA" id="ARBA00004442"/>
    </source>
</evidence>
<accession>A0A4R0PWB9</accession>
<gene>
    <name evidence="8" type="ORF">EZ456_14015</name>
</gene>
<evidence type="ECO:0000256" key="2">
    <source>
        <dbReference type="ARBA" id="ARBA00006275"/>
    </source>
</evidence>
<dbReference type="InterPro" id="IPR012944">
    <property type="entry name" value="SusD_RagB_dom"/>
</dbReference>
<dbReference type="GO" id="GO:0009279">
    <property type="term" value="C:cell outer membrane"/>
    <property type="evidence" value="ECO:0007669"/>
    <property type="project" value="UniProtKB-SubCell"/>
</dbReference>